<comment type="caution">
    <text evidence="1">The sequence shown here is derived from an EMBL/GenBank/DDBJ whole genome shotgun (WGS) entry which is preliminary data.</text>
</comment>
<sequence>MPASYSVRPDVPGQVKHKPGSLYDVPYAYYFNVYRGFGRFMEQTAGPILEEQHLHYARGPQPKYTWEQKEEARSKTVLPGRRFLHADQYEALPEEERRKLYLDGVANLIKVANPTYWNFAAIDACWKLTFRDRKMLSPTPPSDSTHEQDVESFDLQRRELVEHLRAYYQAPFLRAVEHAPGIHEASTRTEFHALARSAHPRRPVVLLRLR</sequence>
<keyword evidence="2" id="KW-1185">Reference proteome</keyword>
<evidence type="ECO:0000313" key="1">
    <source>
        <dbReference type="EMBL" id="POY75760.1"/>
    </source>
</evidence>
<evidence type="ECO:0000313" key="2">
    <source>
        <dbReference type="Proteomes" id="UP000237144"/>
    </source>
</evidence>
<dbReference type="AlphaFoldDB" id="A0A2S5BG73"/>
<protein>
    <submittedName>
        <fullName evidence="1">Uncharacterized protein</fullName>
    </submittedName>
</protein>
<dbReference type="Proteomes" id="UP000237144">
    <property type="component" value="Unassembled WGS sequence"/>
</dbReference>
<accession>A0A2S5BG73</accession>
<proteinExistence type="predicted"/>
<dbReference type="EMBL" id="PJQD01000012">
    <property type="protein sequence ID" value="POY75760.1"/>
    <property type="molecule type" value="Genomic_DNA"/>
</dbReference>
<gene>
    <name evidence="1" type="ORF">BMF94_1170</name>
</gene>
<name>A0A2S5BG73_9BASI</name>
<reference evidence="1 2" key="1">
    <citation type="journal article" date="2018" name="Front. Microbiol.">
        <title>Prospects for Fungal Bioremediation of Acidic Radioactive Waste Sites: Characterization and Genome Sequence of Rhodotorula taiwanensis MD1149.</title>
        <authorList>
            <person name="Tkavc R."/>
            <person name="Matrosova V.Y."/>
            <person name="Grichenko O.E."/>
            <person name="Gostincar C."/>
            <person name="Volpe R.P."/>
            <person name="Klimenkova P."/>
            <person name="Gaidamakova E.K."/>
            <person name="Zhou C.E."/>
            <person name="Stewart B.J."/>
            <person name="Lyman M.G."/>
            <person name="Malfatti S.A."/>
            <person name="Rubinfeld B."/>
            <person name="Courtot M."/>
            <person name="Singh J."/>
            <person name="Dalgard C.L."/>
            <person name="Hamilton T."/>
            <person name="Frey K.G."/>
            <person name="Gunde-Cimerman N."/>
            <person name="Dugan L."/>
            <person name="Daly M.J."/>
        </authorList>
    </citation>
    <scope>NUCLEOTIDE SEQUENCE [LARGE SCALE GENOMIC DNA]</scope>
    <source>
        <strain evidence="1 2">MD1149</strain>
    </source>
</reference>
<organism evidence="1 2">
    <name type="scientific">Rhodotorula taiwanensis</name>
    <dbReference type="NCBI Taxonomy" id="741276"/>
    <lineage>
        <taxon>Eukaryota</taxon>
        <taxon>Fungi</taxon>
        <taxon>Dikarya</taxon>
        <taxon>Basidiomycota</taxon>
        <taxon>Pucciniomycotina</taxon>
        <taxon>Microbotryomycetes</taxon>
        <taxon>Sporidiobolales</taxon>
        <taxon>Sporidiobolaceae</taxon>
        <taxon>Rhodotorula</taxon>
    </lineage>
</organism>